<keyword evidence="2" id="KW-0645">Protease</keyword>
<dbReference type="AlphaFoldDB" id="A0A1V4ISN7"/>
<sequence length="188" mass="21023">MLLVCIGDSLTFGYGVNSENCWVSLLNNSIDLKIKNKGVNGNTTAAMLDRFYDDVILQKASHVIILGGTNDFILNLKEQYVLENIKLMCAEAIKNKITPILASPIPVERYLASKCWSSTLNYFDINKHLYSLSQSLRQLSIDKNLIMADLFSSYVSFSSNSSLYTDGIHPNELGHKLIKDTFLSCLKS</sequence>
<dbReference type="Proteomes" id="UP000190080">
    <property type="component" value="Unassembled WGS sequence"/>
</dbReference>
<dbReference type="PANTHER" id="PTHR30383:SF5">
    <property type="entry name" value="SGNH HYDROLASE-TYPE ESTERASE DOMAIN-CONTAINING PROTEIN"/>
    <property type="match status" value="1"/>
</dbReference>
<dbReference type="GO" id="GO:0004622">
    <property type="term" value="F:phosphatidylcholine lysophospholipase activity"/>
    <property type="evidence" value="ECO:0007669"/>
    <property type="project" value="TreeGrafter"/>
</dbReference>
<gene>
    <name evidence="2" type="ORF">CLORY_14040</name>
</gene>
<keyword evidence="2" id="KW-0378">Hydrolase</keyword>
<accession>A0A1V4ISN7</accession>
<dbReference type="Pfam" id="PF13472">
    <property type="entry name" value="Lipase_GDSL_2"/>
    <property type="match status" value="1"/>
</dbReference>
<dbReference type="GO" id="GO:0006508">
    <property type="term" value="P:proteolysis"/>
    <property type="evidence" value="ECO:0007669"/>
    <property type="project" value="UniProtKB-KW"/>
</dbReference>
<evidence type="ECO:0000259" key="1">
    <source>
        <dbReference type="Pfam" id="PF13472"/>
    </source>
</evidence>
<reference evidence="2 3" key="1">
    <citation type="submission" date="2017-03" db="EMBL/GenBank/DDBJ databases">
        <title>Genome sequence of Clostridium oryzae DSM 28571.</title>
        <authorList>
            <person name="Poehlein A."/>
            <person name="Daniel R."/>
        </authorList>
    </citation>
    <scope>NUCLEOTIDE SEQUENCE [LARGE SCALE GENOMIC DNA]</scope>
    <source>
        <strain evidence="2 3">DSM 28571</strain>
    </source>
</reference>
<dbReference type="RefSeq" id="WP_079422817.1">
    <property type="nucleotide sequence ID" value="NZ_MZGV01000011.1"/>
</dbReference>
<evidence type="ECO:0000313" key="3">
    <source>
        <dbReference type="Proteomes" id="UP000190080"/>
    </source>
</evidence>
<dbReference type="PANTHER" id="PTHR30383">
    <property type="entry name" value="THIOESTERASE 1/PROTEASE 1/LYSOPHOSPHOLIPASE L1"/>
    <property type="match status" value="1"/>
</dbReference>
<dbReference type="InterPro" id="IPR051532">
    <property type="entry name" value="Ester_Hydrolysis_Enzymes"/>
</dbReference>
<dbReference type="GO" id="GO:0008233">
    <property type="term" value="F:peptidase activity"/>
    <property type="evidence" value="ECO:0007669"/>
    <property type="project" value="UniProtKB-KW"/>
</dbReference>
<dbReference type="InterPro" id="IPR013830">
    <property type="entry name" value="SGNH_hydro"/>
</dbReference>
<keyword evidence="3" id="KW-1185">Reference proteome</keyword>
<dbReference type="STRING" id="1450648.CLORY_14040"/>
<comment type="caution">
    <text evidence="2">The sequence shown here is derived from an EMBL/GenBank/DDBJ whole genome shotgun (WGS) entry which is preliminary data.</text>
</comment>
<dbReference type="SUPFAM" id="SSF52266">
    <property type="entry name" value="SGNH hydrolase"/>
    <property type="match status" value="1"/>
</dbReference>
<protein>
    <submittedName>
        <fullName evidence="2">Multifunctional acyl-CoA thioesterase I and protease I and lysophospholipase L1</fullName>
    </submittedName>
</protein>
<proteinExistence type="predicted"/>
<dbReference type="InterPro" id="IPR036514">
    <property type="entry name" value="SGNH_hydro_sf"/>
</dbReference>
<evidence type="ECO:0000313" key="2">
    <source>
        <dbReference type="EMBL" id="OPJ63038.1"/>
    </source>
</evidence>
<dbReference type="Gene3D" id="3.40.50.1110">
    <property type="entry name" value="SGNH hydrolase"/>
    <property type="match status" value="1"/>
</dbReference>
<name>A0A1V4ISN7_9CLOT</name>
<dbReference type="EMBL" id="MZGV01000011">
    <property type="protein sequence ID" value="OPJ63038.1"/>
    <property type="molecule type" value="Genomic_DNA"/>
</dbReference>
<organism evidence="2 3">
    <name type="scientific">Clostridium oryzae</name>
    <dbReference type="NCBI Taxonomy" id="1450648"/>
    <lineage>
        <taxon>Bacteria</taxon>
        <taxon>Bacillati</taxon>
        <taxon>Bacillota</taxon>
        <taxon>Clostridia</taxon>
        <taxon>Eubacteriales</taxon>
        <taxon>Clostridiaceae</taxon>
        <taxon>Clostridium</taxon>
    </lineage>
</organism>
<dbReference type="OrthoDB" id="9777593at2"/>
<feature type="domain" description="SGNH hydrolase-type esterase" evidence="1">
    <location>
        <begin position="5"/>
        <end position="177"/>
    </location>
</feature>